<protein>
    <submittedName>
        <fullName evidence="2">Uncharacterized protein</fullName>
    </submittedName>
</protein>
<keyword evidence="3" id="KW-1185">Reference proteome</keyword>
<dbReference type="EMBL" id="PEJP01000041">
    <property type="protein sequence ID" value="RYO54193.1"/>
    <property type="molecule type" value="Genomic_DNA"/>
</dbReference>
<name>A0A4Q4RC98_9PLEO</name>
<dbReference type="AlphaFoldDB" id="A0A4Q4RC98"/>
<dbReference type="Proteomes" id="UP000293823">
    <property type="component" value="Unassembled WGS sequence"/>
</dbReference>
<reference evidence="3" key="1">
    <citation type="journal article" date="2019" name="bioRxiv">
        <title>Genomics, evolutionary history and diagnostics of the Alternaria alternata species group including apple and Asian pear pathotypes.</title>
        <authorList>
            <person name="Armitage A.D."/>
            <person name="Cockerton H.M."/>
            <person name="Sreenivasaprasad S."/>
            <person name="Woodhall J.W."/>
            <person name="Lane C.R."/>
            <person name="Harrison R.J."/>
            <person name="Clarkson J.P."/>
        </authorList>
    </citation>
    <scope>NUCLEOTIDE SEQUENCE [LARGE SCALE GENOMIC DNA]</scope>
    <source>
        <strain evidence="3">RGR 97.0016</strain>
    </source>
</reference>
<proteinExistence type="predicted"/>
<evidence type="ECO:0000313" key="3">
    <source>
        <dbReference type="Proteomes" id="UP000293823"/>
    </source>
</evidence>
<evidence type="ECO:0000256" key="1">
    <source>
        <dbReference type="SAM" id="MobiDB-lite"/>
    </source>
</evidence>
<comment type="caution">
    <text evidence="2">The sequence shown here is derived from an EMBL/GenBank/DDBJ whole genome shotgun (WGS) entry which is preliminary data.</text>
</comment>
<organism evidence="2 3">
    <name type="scientific">Alternaria arborescens</name>
    <dbReference type="NCBI Taxonomy" id="156630"/>
    <lineage>
        <taxon>Eukaryota</taxon>
        <taxon>Fungi</taxon>
        <taxon>Dikarya</taxon>
        <taxon>Ascomycota</taxon>
        <taxon>Pezizomycotina</taxon>
        <taxon>Dothideomycetes</taxon>
        <taxon>Pleosporomycetidae</taxon>
        <taxon>Pleosporales</taxon>
        <taxon>Pleosporineae</taxon>
        <taxon>Pleosporaceae</taxon>
        <taxon>Alternaria</taxon>
        <taxon>Alternaria sect. Alternaria</taxon>
    </lineage>
</organism>
<accession>A0A4Q4RC98</accession>
<evidence type="ECO:0000313" key="2">
    <source>
        <dbReference type="EMBL" id="RYO54193.1"/>
    </source>
</evidence>
<sequence length="129" mass="13958">MFLAECGAYGDLTESFGPRRSYDPEDSDSDSGTDHYGSNATGSDDAAGSELDRSGVTGSEYGSQEENEEGEIEESENEERTCALVDWIATYPKSISSTAPLNLGRGEVDVCFYIECTDNIVNTSFHLDV</sequence>
<feature type="compositionally biased region" description="Acidic residues" evidence="1">
    <location>
        <begin position="63"/>
        <end position="77"/>
    </location>
</feature>
<gene>
    <name evidence="2" type="ORF">AA0113_g9240</name>
</gene>
<feature type="region of interest" description="Disordered" evidence="1">
    <location>
        <begin position="1"/>
        <end position="79"/>
    </location>
</feature>